<dbReference type="InterPro" id="IPR036291">
    <property type="entry name" value="NAD(P)-bd_dom_sf"/>
</dbReference>
<dbReference type="InterPro" id="IPR013154">
    <property type="entry name" value="ADH-like_N"/>
</dbReference>
<dbReference type="InterPro" id="IPR051397">
    <property type="entry name" value="Zn-ADH-like_protein"/>
</dbReference>
<dbReference type="SMART" id="SM00829">
    <property type="entry name" value="PKS_ER"/>
    <property type="match status" value="1"/>
</dbReference>
<comment type="caution">
    <text evidence="2">The sequence shown here is derived from an EMBL/GenBank/DDBJ whole genome shotgun (WGS) entry which is preliminary data.</text>
</comment>
<evidence type="ECO:0000259" key="1">
    <source>
        <dbReference type="SMART" id="SM00829"/>
    </source>
</evidence>
<dbReference type="PANTHER" id="PTHR43677">
    <property type="entry name" value="SHORT-CHAIN DEHYDROGENASE/REDUCTASE"/>
    <property type="match status" value="1"/>
</dbReference>
<gene>
    <name evidence="2" type="ORF">LTR32_000162</name>
</gene>
<dbReference type="SUPFAM" id="SSF50129">
    <property type="entry name" value="GroES-like"/>
    <property type="match status" value="1"/>
</dbReference>
<dbReference type="Pfam" id="PF08240">
    <property type="entry name" value="ADH_N"/>
    <property type="match status" value="1"/>
</dbReference>
<keyword evidence="3" id="KW-1185">Reference proteome</keyword>
<evidence type="ECO:0000313" key="2">
    <source>
        <dbReference type="EMBL" id="KAK5148565.1"/>
    </source>
</evidence>
<dbReference type="SUPFAM" id="SSF51735">
    <property type="entry name" value="NAD(P)-binding Rossmann-fold domains"/>
    <property type="match status" value="1"/>
</dbReference>
<name>A0ABR0LGW2_9PEZI</name>
<sequence>MLQSTAPVSDRPGRWVISRFGPPSVMTWEVSPGKLPEAQPGNALVRIIAAGIAGPDNIQRAGGYPNERCRLPGFTPGYDFVGEVVQLGSPRHSISVGDRVAAMCMIGAHATHVELPVPDLLKIDRSDDVVKVCALPLNYMTAFGMLQRSGVDLPPGSSILIGSAAGGIGTAVAQIVEAFDMRLHMIGTCSPAKFDYVRSLGVTPIDRHDPNLWRTVRNATLDGQGVDVAYDAVGSEESLLQSHLATRAVTGHVIAIGIMSDIAADGSGMTSKMSADEILIRRRLPRTSYWGVERAYYQETRELWEKDFYNLLDHVRSGKLNPKIAKLLKLSDGVHAHELLVSGSGVLGKMEFVVDAQLALTLGVT</sequence>
<dbReference type="Proteomes" id="UP001308179">
    <property type="component" value="Unassembled WGS sequence"/>
</dbReference>
<feature type="domain" description="Enoyl reductase (ER)" evidence="1">
    <location>
        <begin position="21"/>
        <end position="347"/>
    </location>
</feature>
<dbReference type="Gene3D" id="3.40.50.720">
    <property type="entry name" value="NAD(P)-binding Rossmann-like Domain"/>
    <property type="match status" value="1"/>
</dbReference>
<proteinExistence type="predicted"/>
<dbReference type="InterPro" id="IPR011032">
    <property type="entry name" value="GroES-like_sf"/>
</dbReference>
<protein>
    <recommendedName>
        <fullName evidence="1">Enoyl reductase (ER) domain-containing protein</fullName>
    </recommendedName>
</protein>
<dbReference type="EMBL" id="JAVRRR010000003">
    <property type="protein sequence ID" value="KAK5148565.1"/>
    <property type="molecule type" value="Genomic_DNA"/>
</dbReference>
<organism evidence="2 3">
    <name type="scientific">Rachicladosporium monterosium</name>
    <dbReference type="NCBI Taxonomy" id="1507873"/>
    <lineage>
        <taxon>Eukaryota</taxon>
        <taxon>Fungi</taxon>
        <taxon>Dikarya</taxon>
        <taxon>Ascomycota</taxon>
        <taxon>Pezizomycotina</taxon>
        <taxon>Dothideomycetes</taxon>
        <taxon>Dothideomycetidae</taxon>
        <taxon>Cladosporiales</taxon>
        <taxon>Cladosporiaceae</taxon>
        <taxon>Rachicladosporium</taxon>
    </lineage>
</organism>
<evidence type="ECO:0000313" key="3">
    <source>
        <dbReference type="Proteomes" id="UP001308179"/>
    </source>
</evidence>
<reference evidence="2 3" key="1">
    <citation type="submission" date="2023-08" db="EMBL/GenBank/DDBJ databases">
        <title>Black Yeasts Isolated from many extreme environments.</title>
        <authorList>
            <person name="Coleine C."/>
            <person name="Stajich J.E."/>
            <person name="Selbmann L."/>
        </authorList>
    </citation>
    <scope>NUCLEOTIDE SEQUENCE [LARGE SCALE GENOMIC DNA]</scope>
    <source>
        <strain evidence="2 3">CCFEE 5386</strain>
    </source>
</reference>
<accession>A0ABR0LGW2</accession>
<dbReference type="Pfam" id="PF13602">
    <property type="entry name" value="ADH_zinc_N_2"/>
    <property type="match status" value="1"/>
</dbReference>
<dbReference type="InterPro" id="IPR020843">
    <property type="entry name" value="ER"/>
</dbReference>
<dbReference type="PANTHER" id="PTHR43677:SF4">
    <property type="entry name" value="QUINONE OXIDOREDUCTASE-LIKE PROTEIN 2"/>
    <property type="match status" value="1"/>
</dbReference>
<dbReference type="Gene3D" id="3.90.180.10">
    <property type="entry name" value="Medium-chain alcohol dehydrogenases, catalytic domain"/>
    <property type="match status" value="1"/>
</dbReference>